<accession>A0ABM8Q3Z9</accession>
<feature type="transmembrane region" description="Helical" evidence="1">
    <location>
        <begin position="45"/>
        <end position="65"/>
    </location>
</feature>
<evidence type="ECO:0008006" key="4">
    <source>
        <dbReference type="Google" id="ProtNLM"/>
    </source>
</evidence>
<proteinExistence type="predicted"/>
<gene>
    <name evidence="2" type="ORF">LMG7974_00373</name>
</gene>
<dbReference type="RefSeq" id="WP_229932196.1">
    <property type="nucleotide sequence ID" value="NZ_CAJHOF010000003.1"/>
</dbReference>
<sequence length="131" mass="14609">MIPAYALLAFGFLLILAELMSASLYLLFCGLGFLVAGGASFFVDMSWYIQLCLAVFITLTLTFALKNPLKKTINKNEIKDDFLNESGVGEVKENMVYYKGTLWHFDNSLNLKNGDKVEILKTQGNKVILKG</sequence>
<dbReference type="Proteomes" id="UP000789803">
    <property type="component" value="Unassembled WGS sequence"/>
</dbReference>
<keyword evidence="1" id="KW-0812">Transmembrane</keyword>
<keyword evidence="3" id="KW-1185">Reference proteome</keyword>
<reference evidence="2 3" key="1">
    <citation type="submission" date="2020-11" db="EMBL/GenBank/DDBJ databases">
        <authorList>
            <person name="Peeters C."/>
        </authorList>
    </citation>
    <scope>NUCLEOTIDE SEQUENCE [LARGE SCALE GENOMIC DNA]</scope>
    <source>
        <strain evidence="2 3">LMG 7974</strain>
    </source>
</reference>
<evidence type="ECO:0000313" key="3">
    <source>
        <dbReference type="Proteomes" id="UP000789803"/>
    </source>
</evidence>
<keyword evidence="1" id="KW-0472">Membrane</keyword>
<protein>
    <recommendedName>
        <fullName evidence="4">NfeD family protein</fullName>
    </recommendedName>
</protein>
<evidence type="ECO:0000256" key="1">
    <source>
        <dbReference type="SAM" id="Phobius"/>
    </source>
</evidence>
<name>A0ABM8Q3Z9_9BACT</name>
<organism evidence="2 3">
    <name type="scientific">Campylobacter majalis</name>
    <dbReference type="NCBI Taxonomy" id="2790656"/>
    <lineage>
        <taxon>Bacteria</taxon>
        <taxon>Pseudomonadati</taxon>
        <taxon>Campylobacterota</taxon>
        <taxon>Epsilonproteobacteria</taxon>
        <taxon>Campylobacterales</taxon>
        <taxon>Campylobacteraceae</taxon>
        <taxon>Campylobacter</taxon>
    </lineage>
</organism>
<keyword evidence="1" id="KW-1133">Transmembrane helix</keyword>
<comment type="caution">
    <text evidence="2">The sequence shown here is derived from an EMBL/GenBank/DDBJ whole genome shotgun (WGS) entry which is preliminary data.</text>
</comment>
<evidence type="ECO:0000313" key="2">
    <source>
        <dbReference type="EMBL" id="CAD7287494.1"/>
    </source>
</evidence>
<dbReference type="EMBL" id="CAJHOF010000003">
    <property type="protein sequence ID" value="CAD7287494.1"/>
    <property type="molecule type" value="Genomic_DNA"/>
</dbReference>